<dbReference type="Pfam" id="PF00172">
    <property type="entry name" value="Zn_clus"/>
    <property type="match status" value="1"/>
</dbReference>
<dbReference type="KEGG" id="trg:TRUGW13939_09974"/>
<dbReference type="GO" id="GO:0005634">
    <property type="term" value="C:nucleus"/>
    <property type="evidence" value="ECO:0007669"/>
    <property type="project" value="TreeGrafter"/>
</dbReference>
<evidence type="ECO:0000313" key="7">
    <source>
        <dbReference type="EMBL" id="QKX62809.1"/>
    </source>
</evidence>
<keyword evidence="1" id="KW-0805">Transcription regulation</keyword>
<keyword evidence="8" id="KW-1185">Reference proteome</keyword>
<evidence type="ECO:0000256" key="1">
    <source>
        <dbReference type="ARBA" id="ARBA00023015"/>
    </source>
</evidence>
<dbReference type="GO" id="GO:0008270">
    <property type="term" value="F:zinc ion binding"/>
    <property type="evidence" value="ECO:0007669"/>
    <property type="project" value="InterPro"/>
</dbReference>
<dbReference type="EMBL" id="CP055902">
    <property type="protein sequence ID" value="QKX62809.1"/>
    <property type="molecule type" value="Genomic_DNA"/>
</dbReference>
<proteinExistence type="predicted"/>
<dbReference type="GeneID" id="55997455"/>
<feature type="compositionally biased region" description="Basic and acidic residues" evidence="5">
    <location>
        <begin position="180"/>
        <end position="189"/>
    </location>
</feature>
<dbReference type="OrthoDB" id="4226462at2759"/>
<sequence length="663" mass="74728">MPSPELEFSLFPLAAASPSLLVLHSATPRGPRDLRNGPRRKKQDDSLVSQECRSRHLKCDGRKPVCRRCEQSQASCVWGLPKIRFRHGSSAKYDADFAADQTWLNSAQEVDYKYVDETAEIASCYTTGTTQYAPLPWVSSRIHSLSSASIQPSISDSYSTNQETLSHFTENSPSSPRQQRHFDQEKEYDQQSLQVSTADGYSITPLSPLHPQSHFRLLELKEGTSGLNEQHRRVLPPPSLDLQEASLLRYFVLQLAHCFDLCDSERHFALTVPLRAMSSATLLNAIYTTSARHISRIKKYYVGGQIKFQNNILPNLTPESALFYHNRCIQHLVSLSDDPMEVNDENLLAATVILRFYEEVDIPTVGEDNENALKGIRLFLNPDSISATEGTSLRRAAYWIALRQEILTAFSKQRPLRLSLEPCRSYRTFQPVDDCGWANRLILHCAYVIQYCFGTEKEGPGQDSTEYTTITPRILLSLEGNDMPMLDAGTAPPDRFKLYDDLIEFEALWAYMAPPSFSPIHSREPDREQGKVFPEYWYLNNCHVTGIQHLELARILLAVHNPRLPRLGVSHRIAMTSADRDVKAAVLRLCGMGLSNPHCPPTLVTAGVAIGMCGDKFSDRVEQEALAGVLSKLEDEHGWPTEQMRISLTQAWHWDGNNHTALS</sequence>
<evidence type="ECO:0000313" key="8">
    <source>
        <dbReference type="Proteomes" id="UP000509510"/>
    </source>
</evidence>
<dbReference type="GO" id="GO:0000976">
    <property type="term" value="F:transcription cis-regulatory region binding"/>
    <property type="evidence" value="ECO:0007669"/>
    <property type="project" value="TreeGrafter"/>
</dbReference>
<dbReference type="GO" id="GO:0000981">
    <property type="term" value="F:DNA-binding transcription factor activity, RNA polymerase II-specific"/>
    <property type="evidence" value="ECO:0007669"/>
    <property type="project" value="InterPro"/>
</dbReference>
<feature type="region of interest" description="Disordered" evidence="5">
    <location>
        <begin position="26"/>
        <end position="47"/>
    </location>
</feature>
<keyword evidence="3" id="KW-0804">Transcription</keyword>
<dbReference type="PANTHER" id="PTHR37534:SF2">
    <property type="entry name" value="N-ACETYLTRANSFERASE DOMAIN-CONTAINING PROTEIN"/>
    <property type="match status" value="1"/>
</dbReference>
<dbReference type="InterPro" id="IPR036864">
    <property type="entry name" value="Zn2-C6_fun-type_DNA-bd_sf"/>
</dbReference>
<dbReference type="SUPFAM" id="SSF57701">
    <property type="entry name" value="Zn2/Cys6 DNA-binding domain"/>
    <property type="match status" value="1"/>
</dbReference>
<evidence type="ECO:0000256" key="5">
    <source>
        <dbReference type="SAM" id="MobiDB-lite"/>
    </source>
</evidence>
<dbReference type="AlphaFoldDB" id="A0A7H8R8S5"/>
<dbReference type="GO" id="GO:0045944">
    <property type="term" value="P:positive regulation of transcription by RNA polymerase II"/>
    <property type="evidence" value="ECO:0007669"/>
    <property type="project" value="TreeGrafter"/>
</dbReference>
<keyword evidence="4" id="KW-0539">Nucleus</keyword>
<dbReference type="PANTHER" id="PTHR37534">
    <property type="entry name" value="TRANSCRIPTIONAL ACTIVATOR PROTEIN UGA3"/>
    <property type="match status" value="1"/>
</dbReference>
<dbReference type="Proteomes" id="UP000509510">
    <property type="component" value="Chromosome V"/>
</dbReference>
<dbReference type="CDD" id="cd00067">
    <property type="entry name" value="GAL4"/>
    <property type="match status" value="1"/>
</dbReference>
<organism evidence="7 8">
    <name type="scientific">Talaromyces rugulosus</name>
    <name type="common">Penicillium rugulosum</name>
    <dbReference type="NCBI Taxonomy" id="121627"/>
    <lineage>
        <taxon>Eukaryota</taxon>
        <taxon>Fungi</taxon>
        <taxon>Dikarya</taxon>
        <taxon>Ascomycota</taxon>
        <taxon>Pezizomycotina</taxon>
        <taxon>Eurotiomycetes</taxon>
        <taxon>Eurotiomycetidae</taxon>
        <taxon>Eurotiales</taxon>
        <taxon>Trichocomaceae</taxon>
        <taxon>Talaromyces</taxon>
        <taxon>Talaromyces sect. Islandici</taxon>
    </lineage>
</organism>
<dbReference type="Gene3D" id="4.10.240.10">
    <property type="entry name" value="Zn(2)-C6 fungal-type DNA-binding domain"/>
    <property type="match status" value="1"/>
</dbReference>
<dbReference type="PROSITE" id="PS50048">
    <property type="entry name" value="ZN2_CY6_FUNGAL_2"/>
    <property type="match status" value="1"/>
</dbReference>
<protein>
    <recommendedName>
        <fullName evidence="6">Zn(2)-C6 fungal-type domain-containing protein</fullName>
    </recommendedName>
</protein>
<evidence type="ECO:0000259" key="6">
    <source>
        <dbReference type="PROSITE" id="PS50048"/>
    </source>
</evidence>
<accession>A0A7H8R8S5</accession>
<dbReference type="InterPro" id="IPR001138">
    <property type="entry name" value="Zn2Cys6_DnaBD"/>
</dbReference>
<feature type="compositionally biased region" description="Polar residues" evidence="5">
    <location>
        <begin position="160"/>
        <end position="177"/>
    </location>
</feature>
<feature type="region of interest" description="Disordered" evidence="5">
    <location>
        <begin position="156"/>
        <end position="189"/>
    </location>
</feature>
<reference evidence="8" key="1">
    <citation type="submission" date="2020-06" db="EMBL/GenBank/DDBJ databases">
        <title>A chromosome-scale genome assembly of Talaromyces rugulosus W13939.</title>
        <authorList>
            <person name="Wang B."/>
            <person name="Guo L."/>
            <person name="Ye K."/>
            <person name="Wang L."/>
        </authorList>
    </citation>
    <scope>NUCLEOTIDE SEQUENCE [LARGE SCALE GENOMIC DNA]</scope>
    <source>
        <strain evidence="8">W13939</strain>
    </source>
</reference>
<name>A0A7H8R8S5_TALRU</name>
<gene>
    <name evidence="7" type="ORF">TRUGW13939_09974</name>
</gene>
<feature type="domain" description="Zn(2)-C6 fungal-type" evidence="6">
    <location>
        <begin position="52"/>
        <end position="78"/>
    </location>
</feature>
<evidence type="ECO:0000256" key="2">
    <source>
        <dbReference type="ARBA" id="ARBA00023125"/>
    </source>
</evidence>
<dbReference type="RefSeq" id="XP_035348983.1">
    <property type="nucleotide sequence ID" value="XM_035493090.1"/>
</dbReference>
<evidence type="ECO:0000256" key="4">
    <source>
        <dbReference type="ARBA" id="ARBA00023242"/>
    </source>
</evidence>
<dbReference type="SMART" id="SM00066">
    <property type="entry name" value="GAL4"/>
    <property type="match status" value="1"/>
</dbReference>
<evidence type="ECO:0000256" key="3">
    <source>
        <dbReference type="ARBA" id="ARBA00023163"/>
    </source>
</evidence>
<keyword evidence="2" id="KW-0238">DNA-binding</keyword>